<protein>
    <submittedName>
        <fullName evidence="1">Uncharacterized protein</fullName>
    </submittedName>
</protein>
<gene>
    <name evidence="1" type="ORF">HPB52_012230</name>
</gene>
<dbReference type="AlphaFoldDB" id="A0A9D4SQP6"/>
<evidence type="ECO:0000313" key="1">
    <source>
        <dbReference type="EMBL" id="KAH7939412.1"/>
    </source>
</evidence>
<keyword evidence="2" id="KW-1185">Reference proteome</keyword>
<dbReference type="Proteomes" id="UP000821837">
    <property type="component" value="Chromosome 8"/>
</dbReference>
<comment type="caution">
    <text evidence="1">The sequence shown here is derived from an EMBL/GenBank/DDBJ whole genome shotgun (WGS) entry which is preliminary data.</text>
</comment>
<dbReference type="EMBL" id="JABSTV010001254">
    <property type="protein sequence ID" value="KAH7939412.1"/>
    <property type="molecule type" value="Genomic_DNA"/>
</dbReference>
<accession>A0A9D4SQP6</accession>
<organism evidence="1 2">
    <name type="scientific">Rhipicephalus sanguineus</name>
    <name type="common">Brown dog tick</name>
    <name type="synonym">Ixodes sanguineus</name>
    <dbReference type="NCBI Taxonomy" id="34632"/>
    <lineage>
        <taxon>Eukaryota</taxon>
        <taxon>Metazoa</taxon>
        <taxon>Ecdysozoa</taxon>
        <taxon>Arthropoda</taxon>
        <taxon>Chelicerata</taxon>
        <taxon>Arachnida</taxon>
        <taxon>Acari</taxon>
        <taxon>Parasitiformes</taxon>
        <taxon>Ixodida</taxon>
        <taxon>Ixodoidea</taxon>
        <taxon>Ixodidae</taxon>
        <taxon>Rhipicephalinae</taxon>
        <taxon>Rhipicephalus</taxon>
        <taxon>Rhipicephalus</taxon>
    </lineage>
</organism>
<sequence length="88" mass="9913">MVRITGSKCHILYRFTPQEAAGWEHNIWKLLTKNFAGNESTRLGKACEKPALEEYALSTERDPGRMGQSAFGLSLEFVLPRENRATAD</sequence>
<reference evidence="1" key="1">
    <citation type="journal article" date="2020" name="Cell">
        <title>Large-Scale Comparative Analyses of Tick Genomes Elucidate Their Genetic Diversity and Vector Capacities.</title>
        <authorList>
            <consortium name="Tick Genome and Microbiome Consortium (TIGMIC)"/>
            <person name="Jia N."/>
            <person name="Wang J."/>
            <person name="Shi W."/>
            <person name="Du L."/>
            <person name="Sun Y."/>
            <person name="Zhan W."/>
            <person name="Jiang J.F."/>
            <person name="Wang Q."/>
            <person name="Zhang B."/>
            <person name="Ji P."/>
            <person name="Bell-Sakyi L."/>
            <person name="Cui X.M."/>
            <person name="Yuan T.T."/>
            <person name="Jiang B.G."/>
            <person name="Yang W.F."/>
            <person name="Lam T.T."/>
            <person name="Chang Q.C."/>
            <person name="Ding S.J."/>
            <person name="Wang X.J."/>
            <person name="Zhu J.G."/>
            <person name="Ruan X.D."/>
            <person name="Zhao L."/>
            <person name="Wei J.T."/>
            <person name="Ye R.Z."/>
            <person name="Que T.C."/>
            <person name="Du C.H."/>
            <person name="Zhou Y.H."/>
            <person name="Cheng J.X."/>
            <person name="Dai P.F."/>
            <person name="Guo W.B."/>
            <person name="Han X.H."/>
            <person name="Huang E.J."/>
            <person name="Li L.F."/>
            <person name="Wei W."/>
            <person name="Gao Y.C."/>
            <person name="Liu J.Z."/>
            <person name="Shao H.Z."/>
            <person name="Wang X."/>
            <person name="Wang C.C."/>
            <person name="Yang T.C."/>
            <person name="Huo Q.B."/>
            <person name="Li W."/>
            <person name="Chen H.Y."/>
            <person name="Chen S.E."/>
            <person name="Zhou L.G."/>
            <person name="Ni X.B."/>
            <person name="Tian J.H."/>
            <person name="Sheng Y."/>
            <person name="Liu T."/>
            <person name="Pan Y.S."/>
            <person name="Xia L.Y."/>
            <person name="Li J."/>
            <person name="Zhao F."/>
            <person name="Cao W.C."/>
        </authorList>
    </citation>
    <scope>NUCLEOTIDE SEQUENCE</scope>
    <source>
        <strain evidence="1">Rsan-2018</strain>
    </source>
</reference>
<name>A0A9D4SQP6_RHISA</name>
<evidence type="ECO:0000313" key="2">
    <source>
        <dbReference type="Proteomes" id="UP000821837"/>
    </source>
</evidence>
<proteinExistence type="predicted"/>
<reference evidence="1" key="2">
    <citation type="submission" date="2021-09" db="EMBL/GenBank/DDBJ databases">
        <authorList>
            <person name="Jia N."/>
            <person name="Wang J."/>
            <person name="Shi W."/>
            <person name="Du L."/>
            <person name="Sun Y."/>
            <person name="Zhan W."/>
            <person name="Jiang J."/>
            <person name="Wang Q."/>
            <person name="Zhang B."/>
            <person name="Ji P."/>
            <person name="Sakyi L.B."/>
            <person name="Cui X."/>
            <person name="Yuan T."/>
            <person name="Jiang B."/>
            <person name="Yang W."/>
            <person name="Lam T.T.-Y."/>
            <person name="Chang Q."/>
            <person name="Ding S."/>
            <person name="Wang X."/>
            <person name="Zhu J."/>
            <person name="Ruan X."/>
            <person name="Zhao L."/>
            <person name="Wei J."/>
            <person name="Que T."/>
            <person name="Du C."/>
            <person name="Cheng J."/>
            <person name="Dai P."/>
            <person name="Han X."/>
            <person name="Huang E."/>
            <person name="Gao Y."/>
            <person name="Liu J."/>
            <person name="Shao H."/>
            <person name="Ye R."/>
            <person name="Li L."/>
            <person name="Wei W."/>
            <person name="Wang X."/>
            <person name="Wang C."/>
            <person name="Huo Q."/>
            <person name="Li W."/>
            <person name="Guo W."/>
            <person name="Chen H."/>
            <person name="Chen S."/>
            <person name="Zhou L."/>
            <person name="Zhou L."/>
            <person name="Ni X."/>
            <person name="Tian J."/>
            <person name="Zhou Y."/>
            <person name="Sheng Y."/>
            <person name="Liu T."/>
            <person name="Pan Y."/>
            <person name="Xia L."/>
            <person name="Li J."/>
            <person name="Zhao F."/>
            <person name="Cao W."/>
        </authorList>
    </citation>
    <scope>NUCLEOTIDE SEQUENCE</scope>
    <source>
        <strain evidence="1">Rsan-2018</strain>
        <tissue evidence="1">Larvae</tissue>
    </source>
</reference>